<evidence type="ECO:0000313" key="4">
    <source>
        <dbReference type="EMBL" id="CAF1675706.1"/>
    </source>
</evidence>
<accession>A0A8S2GBH5</accession>
<dbReference type="Proteomes" id="UP000677228">
    <property type="component" value="Unassembled WGS sequence"/>
</dbReference>
<evidence type="ECO:0000256" key="2">
    <source>
        <dbReference type="ARBA" id="ARBA00023002"/>
    </source>
</evidence>
<dbReference type="Pfam" id="PF22725">
    <property type="entry name" value="GFO_IDH_MocA_C3"/>
    <property type="match status" value="1"/>
</dbReference>
<protein>
    <recommendedName>
        <fullName evidence="3">GFO/IDH/MocA-like oxidoreductase domain-containing protein</fullName>
    </recommendedName>
</protein>
<keyword evidence="2" id="KW-0560">Oxidoreductase</keyword>
<name>A0A8S2GBH5_9BILA</name>
<dbReference type="AlphaFoldDB" id="A0A8S2GBH5"/>
<organism evidence="4 6">
    <name type="scientific">Didymodactylos carnosus</name>
    <dbReference type="NCBI Taxonomy" id="1234261"/>
    <lineage>
        <taxon>Eukaryota</taxon>
        <taxon>Metazoa</taxon>
        <taxon>Spiralia</taxon>
        <taxon>Gnathifera</taxon>
        <taxon>Rotifera</taxon>
        <taxon>Eurotatoria</taxon>
        <taxon>Bdelloidea</taxon>
        <taxon>Philodinida</taxon>
        <taxon>Philodinidae</taxon>
        <taxon>Didymodactylos</taxon>
    </lineage>
</organism>
<dbReference type="EMBL" id="CAJOBA010112600">
    <property type="protein sequence ID" value="CAF4557968.1"/>
    <property type="molecule type" value="Genomic_DNA"/>
</dbReference>
<reference evidence="4" key="1">
    <citation type="submission" date="2021-02" db="EMBL/GenBank/DDBJ databases">
        <authorList>
            <person name="Nowell W R."/>
        </authorList>
    </citation>
    <scope>NUCLEOTIDE SEQUENCE</scope>
</reference>
<dbReference type="InterPro" id="IPR055170">
    <property type="entry name" value="GFO_IDH_MocA-like_dom"/>
</dbReference>
<evidence type="ECO:0000259" key="3">
    <source>
        <dbReference type="Pfam" id="PF22725"/>
    </source>
</evidence>
<gene>
    <name evidence="4" type="ORF">OVA965_LOCUS45882</name>
    <name evidence="5" type="ORF">TMI583_LOCUS49845</name>
</gene>
<dbReference type="EMBL" id="CAJNOK010076885">
    <property type="protein sequence ID" value="CAF1675706.1"/>
    <property type="molecule type" value="Genomic_DNA"/>
</dbReference>
<comment type="caution">
    <text evidence="4">The sequence shown here is derived from an EMBL/GenBank/DDBJ whole genome shotgun (WGS) entry which is preliminary data.</text>
</comment>
<dbReference type="Gene3D" id="3.30.360.10">
    <property type="entry name" value="Dihydrodipicolinate Reductase, domain 2"/>
    <property type="match status" value="1"/>
</dbReference>
<evidence type="ECO:0000313" key="6">
    <source>
        <dbReference type="Proteomes" id="UP000677228"/>
    </source>
</evidence>
<dbReference type="PANTHER" id="PTHR42840">
    <property type="entry name" value="NAD(P)-BINDING ROSSMANN-FOLD SUPERFAMILY PROTEIN-RELATED"/>
    <property type="match status" value="1"/>
</dbReference>
<dbReference type="SUPFAM" id="SSF55347">
    <property type="entry name" value="Glyceraldehyde-3-phosphate dehydrogenase-like, C-terminal domain"/>
    <property type="match status" value="1"/>
</dbReference>
<evidence type="ECO:0000256" key="1">
    <source>
        <dbReference type="ARBA" id="ARBA00010928"/>
    </source>
</evidence>
<proteinExistence type="inferred from homology"/>
<feature type="domain" description="GFO/IDH/MocA-like oxidoreductase" evidence="3">
    <location>
        <begin position="4"/>
        <end position="88"/>
    </location>
</feature>
<dbReference type="Proteomes" id="UP000682733">
    <property type="component" value="Unassembled WGS sequence"/>
</dbReference>
<sequence length="104" mass="11384">SKICGGLFVDMTIHDFDMTRYLLDAEVMEVFAVGNTLIEPTIAELDDVDTAIITMKMSDGTLVVIDNSRQAVYGYDQRVEVFGSKGQASIANDTKTSLVISDNQ</sequence>
<dbReference type="GO" id="GO:0016491">
    <property type="term" value="F:oxidoreductase activity"/>
    <property type="evidence" value="ECO:0007669"/>
    <property type="project" value="UniProtKB-KW"/>
</dbReference>
<dbReference type="PANTHER" id="PTHR42840:SF3">
    <property type="entry name" value="BINDING ROSSMANN FOLD OXIDOREDUCTASE, PUTATIVE (AFU_ORTHOLOGUE AFUA_2G10240)-RELATED"/>
    <property type="match status" value="1"/>
</dbReference>
<evidence type="ECO:0000313" key="5">
    <source>
        <dbReference type="EMBL" id="CAF4557968.1"/>
    </source>
</evidence>
<feature type="non-terminal residue" evidence="4">
    <location>
        <position position="104"/>
    </location>
</feature>
<comment type="similarity">
    <text evidence="1">Belongs to the Gfo/Idh/MocA family.</text>
</comment>
<feature type="non-terminal residue" evidence="4">
    <location>
        <position position="1"/>
    </location>
</feature>